<dbReference type="GO" id="GO:0005829">
    <property type="term" value="C:cytosol"/>
    <property type="evidence" value="ECO:0007669"/>
    <property type="project" value="TreeGrafter"/>
</dbReference>
<dbReference type="RefSeq" id="XP_011209686.1">
    <property type="nucleotide sequence ID" value="XM_011211384.3"/>
</dbReference>
<sequence>MSAVERFDVERVAKIFQDCLHENDDVLLDSYLEAYEEINKFFHLMGSVFGFVSSDVRSKIDILCEYRRKESTGERFLTIKTMITYEKEEELLKDNSYVSGSRTLLRLHRGLEFIYEFLKRLSELNECDKTHSCCKSAYNDTLAKHHPWVVRKGAVVAMYALPTQGELLKRVCINVSRAIEVLPEMLQHTKSVYDRIELLYTAHDLHDLP</sequence>
<comment type="similarity">
    <text evidence="1">Belongs to the GLTP family.</text>
</comment>
<evidence type="ECO:0000313" key="5">
    <source>
        <dbReference type="RefSeq" id="XP_011209686.1"/>
    </source>
</evidence>
<dbReference type="PANTHER" id="PTHR10219:SF43">
    <property type="entry name" value="GLYCOLIPID TRANSFER PROTEIN DOMAIN-CONTAINING PROTEIN"/>
    <property type="match status" value="1"/>
</dbReference>
<dbReference type="GO" id="GO:1902388">
    <property type="term" value="F:ceramide 1-phosphate transfer activity"/>
    <property type="evidence" value="ECO:0007669"/>
    <property type="project" value="TreeGrafter"/>
</dbReference>
<keyword evidence="4" id="KW-1185">Reference proteome</keyword>
<evidence type="ECO:0000313" key="4">
    <source>
        <dbReference type="Proteomes" id="UP001652620"/>
    </source>
</evidence>
<dbReference type="Pfam" id="PF08718">
    <property type="entry name" value="GLTP"/>
    <property type="match status" value="1"/>
</dbReference>
<reference evidence="5" key="2">
    <citation type="submission" date="2025-04" db="UniProtKB">
        <authorList>
            <consortium name="RefSeq"/>
        </authorList>
    </citation>
    <scope>IDENTIFICATION</scope>
    <source>
        <strain evidence="5">Punador</strain>
    </source>
</reference>
<name>A0A034WBD8_BACDO</name>
<dbReference type="SUPFAM" id="SSF110004">
    <property type="entry name" value="Glycolipid transfer protein, GLTP"/>
    <property type="match status" value="1"/>
</dbReference>
<dbReference type="OrthoDB" id="116883at2759"/>
<dbReference type="FunFam" id="1.10.3520.10:FF:000002">
    <property type="entry name" value="Ceramide-1-phosphate transfer protein"/>
    <property type="match status" value="1"/>
</dbReference>
<feature type="domain" description="Glycolipid transfer protein" evidence="2">
    <location>
        <begin position="27"/>
        <end position="172"/>
    </location>
</feature>
<dbReference type="GeneID" id="105230561"/>
<accession>A0A034WBD8</accession>
<gene>
    <name evidence="3" type="primary">GLTD1</name>
    <name evidence="5" type="synonym">LOC105230561</name>
</gene>
<dbReference type="GO" id="GO:0032691">
    <property type="term" value="P:negative regulation of interleukin-1 beta production"/>
    <property type="evidence" value="ECO:0007669"/>
    <property type="project" value="UniProtKB-ARBA"/>
</dbReference>
<dbReference type="Gene3D" id="1.10.3520.10">
    <property type="entry name" value="Glycolipid transfer protein"/>
    <property type="match status" value="1"/>
</dbReference>
<dbReference type="PANTHER" id="PTHR10219">
    <property type="entry name" value="GLYCOLIPID TRANSFER PROTEIN-RELATED"/>
    <property type="match status" value="1"/>
</dbReference>
<dbReference type="InterPro" id="IPR014830">
    <property type="entry name" value="Glycolipid_transfer_prot_dom"/>
</dbReference>
<dbReference type="EMBL" id="GAKP01006938">
    <property type="protein sequence ID" value="JAC52014.1"/>
    <property type="molecule type" value="Transcribed_RNA"/>
</dbReference>
<dbReference type="InterPro" id="IPR036497">
    <property type="entry name" value="GLTP_sf"/>
</dbReference>
<evidence type="ECO:0000313" key="3">
    <source>
        <dbReference type="EMBL" id="JAC52014.1"/>
    </source>
</evidence>
<organism evidence="3">
    <name type="scientific">Bactrocera dorsalis</name>
    <name type="common">Oriental fruit fly</name>
    <name type="synonym">Dacus dorsalis</name>
    <dbReference type="NCBI Taxonomy" id="27457"/>
    <lineage>
        <taxon>Eukaryota</taxon>
        <taxon>Metazoa</taxon>
        <taxon>Ecdysozoa</taxon>
        <taxon>Arthropoda</taxon>
        <taxon>Hexapoda</taxon>
        <taxon>Insecta</taxon>
        <taxon>Pterygota</taxon>
        <taxon>Neoptera</taxon>
        <taxon>Endopterygota</taxon>
        <taxon>Diptera</taxon>
        <taxon>Brachycera</taxon>
        <taxon>Muscomorpha</taxon>
        <taxon>Tephritoidea</taxon>
        <taxon>Tephritidae</taxon>
        <taxon>Bactrocera</taxon>
        <taxon>Bactrocera</taxon>
    </lineage>
</organism>
<reference evidence="3" key="1">
    <citation type="journal article" date="2014" name="BMC Genomics">
        <title>Characterizing the developmental transcriptome of the oriental fruit fly, Bactrocera dorsalis (Diptera: Tephritidae) through comparative genomic analysis with Drosophila melanogaster utilizing modENCODE datasets.</title>
        <authorList>
            <person name="Geib S.M."/>
            <person name="Calla B."/>
            <person name="Hall B."/>
            <person name="Hou S."/>
            <person name="Manoukis N.C."/>
        </authorList>
    </citation>
    <scope>NUCLEOTIDE SEQUENCE</scope>
    <source>
        <strain evidence="3">Punador</strain>
    </source>
</reference>
<dbReference type="AlphaFoldDB" id="A0A034WBD8"/>
<dbReference type="KEGG" id="bdr:105230561"/>
<dbReference type="GO" id="GO:1902387">
    <property type="term" value="F:ceramide 1-phosphate binding"/>
    <property type="evidence" value="ECO:0007669"/>
    <property type="project" value="TreeGrafter"/>
</dbReference>
<dbReference type="Proteomes" id="UP001652620">
    <property type="component" value="Chromosome 3"/>
</dbReference>
<evidence type="ECO:0000259" key="2">
    <source>
        <dbReference type="Pfam" id="PF08718"/>
    </source>
</evidence>
<dbReference type="OMA" id="ICTDSYN"/>
<protein>
    <submittedName>
        <fullName evidence="5">Ceramide-1-phosphate transfer protein</fullName>
    </submittedName>
    <submittedName>
        <fullName evidence="3">Glycolipid transfer protein domain-containing protein 1</fullName>
    </submittedName>
</protein>
<dbReference type="GO" id="GO:0016020">
    <property type="term" value="C:membrane"/>
    <property type="evidence" value="ECO:0007669"/>
    <property type="project" value="TreeGrafter"/>
</dbReference>
<proteinExistence type="inferred from homology"/>
<evidence type="ECO:0000256" key="1">
    <source>
        <dbReference type="ARBA" id="ARBA00007148"/>
    </source>
</evidence>